<dbReference type="InterPro" id="IPR049503">
    <property type="entry name" value="AbiJ_NTD4"/>
</dbReference>
<accession>A0A244EQ10</accession>
<dbReference type="RefSeq" id="WP_084918433.1">
    <property type="nucleotide sequence ID" value="NZ_MTSA01000011.1"/>
</dbReference>
<comment type="caution">
    <text evidence="2">The sequence shown here is derived from an EMBL/GenBank/DDBJ whole genome shotgun (WGS) entry which is preliminary data.</text>
</comment>
<evidence type="ECO:0000259" key="1">
    <source>
        <dbReference type="Pfam" id="PF18863"/>
    </source>
</evidence>
<dbReference type="EMBL" id="MTSA01000011">
    <property type="protein sequence ID" value="OUM06554.1"/>
    <property type="molecule type" value="Genomic_DNA"/>
</dbReference>
<dbReference type="Proteomes" id="UP000195128">
    <property type="component" value="Unassembled WGS sequence"/>
</dbReference>
<evidence type="ECO:0000313" key="2">
    <source>
        <dbReference type="EMBL" id="OUM06554.1"/>
    </source>
</evidence>
<sequence length="283" mass="32115">MSFSQRAGITPSVKAIQLEAIDIELRNSIWNILLIFYWNTYRSAEHERHSSFKHVEGSNLDSLAMRIWSSFFKAPLDDMQPQWLSYLETVRKIYFSFEWYKVYDFIEFVAHNGPQDRAEGFMKACNKILCDENAGYRFINGLIAPITSPAEIDELETALSKGAGYHGVKLHLETALQLLTDKKNPDPRNSMKESISAIESLAKHLTGLPKATLGDALTELEKKRSLDPVLKKSLSALYGYTNNSDGIRHAVMNNTEKLTKTDARFMLIVCSAFVNFAIDKYAD</sequence>
<name>A0A244EQ10_PSESX</name>
<dbReference type="AlphaFoldDB" id="A0A244EQ10"/>
<organism evidence="2 3">
    <name type="scientific">Pseudomonas syringae</name>
    <dbReference type="NCBI Taxonomy" id="317"/>
    <lineage>
        <taxon>Bacteria</taxon>
        <taxon>Pseudomonadati</taxon>
        <taxon>Pseudomonadota</taxon>
        <taxon>Gammaproteobacteria</taxon>
        <taxon>Pseudomonadales</taxon>
        <taxon>Pseudomonadaceae</taxon>
        <taxon>Pseudomonas</taxon>
    </lineage>
</organism>
<reference evidence="2 3" key="1">
    <citation type="submission" date="2017-01" db="EMBL/GenBank/DDBJ databases">
        <authorList>
            <person name="Mah S.A."/>
            <person name="Swanson W.J."/>
            <person name="Moy G.W."/>
            <person name="Vacquier V.D."/>
        </authorList>
    </citation>
    <scope>NUCLEOTIDE SEQUENCE [LARGE SCALE GENOMIC DNA]</scope>
    <source>
        <strain evidence="2">PDD-32b-74</strain>
    </source>
</reference>
<gene>
    <name evidence="2" type="ORF">BW686_15795</name>
</gene>
<dbReference type="Pfam" id="PF18863">
    <property type="entry name" value="AbiJ_NTD4"/>
    <property type="match status" value="1"/>
</dbReference>
<feature type="domain" description="HEPN AbiJ-N-terminal" evidence="1">
    <location>
        <begin position="1"/>
        <end position="160"/>
    </location>
</feature>
<proteinExistence type="predicted"/>
<dbReference type="OrthoDB" id="9786278at2"/>
<protein>
    <recommendedName>
        <fullName evidence="1">HEPN AbiJ-N-terminal domain-containing protein</fullName>
    </recommendedName>
</protein>
<evidence type="ECO:0000313" key="3">
    <source>
        <dbReference type="Proteomes" id="UP000195128"/>
    </source>
</evidence>